<sequence>MISNVLFGRECYAGWGYNAKTGNFISDGEMYYSSGSIPSNVNSSTHDFDPETQKHHDKLVERLLGNCRDFLEEVFVENQNAYNLIEFLMENCGTNGFFSHVTIGKRRSCKMNV</sequence>
<dbReference type="Proteomes" id="UP000887576">
    <property type="component" value="Unplaced"/>
</dbReference>
<evidence type="ECO:0000313" key="2">
    <source>
        <dbReference type="WBParaSite" id="JU765_v2.g9127.t1"/>
    </source>
</evidence>
<organism evidence="1 2">
    <name type="scientific">Panagrolaimus sp. JU765</name>
    <dbReference type="NCBI Taxonomy" id="591449"/>
    <lineage>
        <taxon>Eukaryota</taxon>
        <taxon>Metazoa</taxon>
        <taxon>Ecdysozoa</taxon>
        <taxon>Nematoda</taxon>
        <taxon>Chromadorea</taxon>
        <taxon>Rhabditida</taxon>
        <taxon>Tylenchina</taxon>
        <taxon>Panagrolaimomorpha</taxon>
        <taxon>Panagrolaimoidea</taxon>
        <taxon>Panagrolaimidae</taxon>
        <taxon>Panagrolaimus</taxon>
    </lineage>
</organism>
<evidence type="ECO:0000313" key="1">
    <source>
        <dbReference type="Proteomes" id="UP000887576"/>
    </source>
</evidence>
<name>A0AC34RQ79_9BILA</name>
<accession>A0AC34RQ79</accession>
<protein>
    <submittedName>
        <fullName evidence="2">PPPDE domain-containing protein</fullName>
    </submittedName>
</protein>
<proteinExistence type="predicted"/>
<reference evidence="2" key="1">
    <citation type="submission" date="2022-11" db="UniProtKB">
        <authorList>
            <consortium name="WormBaseParasite"/>
        </authorList>
    </citation>
    <scope>IDENTIFICATION</scope>
</reference>
<dbReference type="WBParaSite" id="JU765_v2.g9127.t1">
    <property type="protein sequence ID" value="JU765_v2.g9127.t1"/>
    <property type="gene ID" value="JU765_v2.g9127"/>
</dbReference>